<accession>A0A249W579</accession>
<dbReference type="Proteomes" id="UP000191946">
    <property type="component" value="Unassembled WGS sequence"/>
</dbReference>
<evidence type="ECO:0000313" key="3">
    <source>
        <dbReference type="Proteomes" id="UP000191946"/>
    </source>
</evidence>
<keyword evidence="3" id="KW-1185">Reference proteome</keyword>
<dbReference type="AlphaFoldDB" id="A0A249W579"/>
<dbReference type="EMBL" id="CP023248">
    <property type="protein sequence ID" value="ASZ51903.1"/>
    <property type="molecule type" value="Genomic_DNA"/>
</dbReference>
<protein>
    <submittedName>
        <fullName evidence="1">DUF2971 domain-containing protein</fullName>
    </submittedName>
</protein>
<dbReference type="EMBL" id="LHQV01000002">
    <property type="protein sequence ID" value="OQK04884.1"/>
    <property type="molecule type" value="Genomic_DNA"/>
</dbReference>
<organism evidence="1">
    <name type="scientific">Vibrio parahaemolyticus</name>
    <dbReference type="NCBI Taxonomy" id="670"/>
    <lineage>
        <taxon>Bacteria</taxon>
        <taxon>Pseudomonadati</taxon>
        <taxon>Pseudomonadota</taxon>
        <taxon>Gammaproteobacteria</taxon>
        <taxon>Vibrionales</taxon>
        <taxon>Vibrionaceae</taxon>
        <taxon>Vibrio</taxon>
    </lineage>
</organism>
<name>A0A249W579_VIBPH</name>
<gene>
    <name evidence="2" type="ORF">AKG60_02250</name>
    <name evidence="1" type="ORF">YA91_15795</name>
</gene>
<reference evidence="2 3" key="1">
    <citation type="submission" date="2015-08" db="EMBL/GenBank/DDBJ databases">
        <title>Draft Genome Sequences of Vibrio parahaemolyticus Strains.</title>
        <authorList>
            <person name="Gonzalez-Escalona N."/>
            <person name="DePaola A."/>
        </authorList>
    </citation>
    <scope>NUCLEOTIDE SEQUENCE [LARGE SCALE GENOMIC DNA]</scope>
    <source>
        <strain evidence="2 3">CFSAN001621</strain>
    </source>
</reference>
<evidence type="ECO:0000313" key="1">
    <source>
        <dbReference type="EMBL" id="ASZ51903.1"/>
    </source>
</evidence>
<reference evidence="1" key="2">
    <citation type="submission" date="2017-09" db="EMBL/GenBank/DDBJ databases">
        <authorList>
            <person name="Ehlers B."/>
            <person name="Leendertz F.H."/>
        </authorList>
    </citation>
    <scope>NUCLEOTIDE SEQUENCE</scope>
    <source>
        <strain evidence="1">MAVP-26</strain>
    </source>
</reference>
<dbReference type="Pfam" id="PF11185">
    <property type="entry name" value="DUF2971"/>
    <property type="match status" value="1"/>
</dbReference>
<evidence type="ECO:0000313" key="2">
    <source>
        <dbReference type="EMBL" id="OQK04884.1"/>
    </source>
</evidence>
<sequence>MEIELYKDYLEYLHQDKPDALWHYTSFDAINNIVKGSGKLSFWVSEINFLNDHQEYFHGFRVLKDVFTRFKVENQGNPLILQRLGSLEPFFQFTEAIGTNLSFAQDAGVFVLSLTSQKDLLSQWRAYTPNGHGVSIGISPNFESELNTKSLLYPVIYDDEFKYEYAIGLLTDYINKPISPNGDNQSAISDFISKAKVACTLMKDAGFKEECEWRYVVYGQEHVNIHLRSSDYFLIPYVRLNVNSSCVKELIIGPNPHSDLAKKSLELLLAKSNLSAVQVTKTPIPYRGN</sequence>
<dbReference type="InterPro" id="IPR021352">
    <property type="entry name" value="DUF2971"/>
</dbReference>
<proteinExistence type="predicted"/>